<keyword evidence="2 8" id="KW-0489">Methyltransferase</keyword>
<proteinExistence type="predicted"/>
<dbReference type="RefSeq" id="WP_353873058.1">
    <property type="nucleotide sequence ID" value="NZ_JBEVCJ010000001.1"/>
</dbReference>
<evidence type="ECO:0000259" key="7">
    <source>
        <dbReference type="Pfam" id="PF01035"/>
    </source>
</evidence>
<dbReference type="SUPFAM" id="SSF46767">
    <property type="entry name" value="Methylated DNA-protein cysteine methyltransferase, C-terminal domain"/>
    <property type="match status" value="1"/>
</dbReference>
<name>A0ABV2BNJ1_9GAMM</name>
<comment type="caution">
    <text evidence="8">The sequence shown here is derived from an EMBL/GenBank/DDBJ whole genome shotgun (WGS) entry which is preliminary data.</text>
</comment>
<dbReference type="EMBL" id="JBEVCJ010000001">
    <property type="protein sequence ID" value="MET1253517.1"/>
    <property type="molecule type" value="Genomic_DNA"/>
</dbReference>
<dbReference type="GO" id="GO:0032259">
    <property type="term" value="P:methylation"/>
    <property type="evidence" value="ECO:0007669"/>
    <property type="project" value="UniProtKB-KW"/>
</dbReference>
<evidence type="ECO:0000256" key="6">
    <source>
        <dbReference type="ARBA" id="ARBA00049348"/>
    </source>
</evidence>
<dbReference type="EC" id="2.1.1.63" evidence="8"/>
<evidence type="ECO:0000256" key="5">
    <source>
        <dbReference type="ARBA" id="ARBA00023204"/>
    </source>
</evidence>
<dbReference type="PANTHER" id="PTHR10815:SF13">
    <property type="entry name" value="METHYLATED-DNA--PROTEIN-CYSTEINE METHYLTRANSFERASE"/>
    <property type="match status" value="1"/>
</dbReference>
<evidence type="ECO:0000256" key="3">
    <source>
        <dbReference type="ARBA" id="ARBA00022679"/>
    </source>
</evidence>
<gene>
    <name evidence="8" type="ORF">ABVT43_00105</name>
</gene>
<evidence type="ECO:0000256" key="4">
    <source>
        <dbReference type="ARBA" id="ARBA00022763"/>
    </source>
</evidence>
<evidence type="ECO:0000313" key="8">
    <source>
        <dbReference type="EMBL" id="MET1253517.1"/>
    </source>
</evidence>
<protein>
    <submittedName>
        <fullName evidence="8">Methylated-DNA--[protein]-cysteine S-methyltransferase</fullName>
        <ecNumber evidence="8">2.1.1.63</ecNumber>
    </submittedName>
</protein>
<dbReference type="InterPro" id="IPR036631">
    <property type="entry name" value="MGMT_N_sf"/>
</dbReference>
<accession>A0ABV2BNJ1</accession>
<dbReference type="InterPro" id="IPR036388">
    <property type="entry name" value="WH-like_DNA-bd_sf"/>
</dbReference>
<dbReference type="InterPro" id="IPR001497">
    <property type="entry name" value="MethylDNA_cys_MeTrfase_AS"/>
</dbReference>
<dbReference type="InterPro" id="IPR014048">
    <property type="entry name" value="MethylDNA_cys_MeTrfase_DNA-bd"/>
</dbReference>
<keyword evidence="9" id="KW-1185">Reference proteome</keyword>
<dbReference type="PROSITE" id="PS00374">
    <property type="entry name" value="MGMT"/>
    <property type="match status" value="1"/>
</dbReference>
<keyword evidence="5" id="KW-0234">DNA repair</keyword>
<dbReference type="Gene3D" id="1.10.10.10">
    <property type="entry name" value="Winged helix-like DNA-binding domain superfamily/Winged helix DNA-binding domain"/>
    <property type="match status" value="1"/>
</dbReference>
<comment type="catalytic activity">
    <reaction evidence="1">
        <text>a 4-O-methyl-thymidine in DNA + L-cysteinyl-[protein] = a thymidine in DNA + S-methyl-L-cysteinyl-[protein]</text>
        <dbReference type="Rhea" id="RHEA:53428"/>
        <dbReference type="Rhea" id="RHEA-COMP:10131"/>
        <dbReference type="Rhea" id="RHEA-COMP:10132"/>
        <dbReference type="Rhea" id="RHEA-COMP:13555"/>
        <dbReference type="Rhea" id="RHEA-COMP:13556"/>
        <dbReference type="ChEBI" id="CHEBI:29950"/>
        <dbReference type="ChEBI" id="CHEBI:82612"/>
        <dbReference type="ChEBI" id="CHEBI:137386"/>
        <dbReference type="ChEBI" id="CHEBI:137387"/>
        <dbReference type="EC" id="2.1.1.63"/>
    </reaction>
</comment>
<reference evidence="8 9" key="1">
    <citation type="submission" date="2024-06" db="EMBL/GenBank/DDBJ databases">
        <authorList>
            <person name="Li F."/>
        </authorList>
    </citation>
    <scope>NUCLEOTIDE SEQUENCE [LARGE SCALE GENOMIC DNA]</scope>
    <source>
        <strain evidence="8 9">GXAS 311</strain>
    </source>
</reference>
<dbReference type="InterPro" id="IPR036217">
    <property type="entry name" value="MethylDNA_cys_MeTrfase_DNAb"/>
</dbReference>
<evidence type="ECO:0000256" key="2">
    <source>
        <dbReference type="ARBA" id="ARBA00022603"/>
    </source>
</evidence>
<comment type="catalytic activity">
    <reaction evidence="6">
        <text>a 6-O-methyl-2'-deoxyguanosine in DNA + L-cysteinyl-[protein] = S-methyl-L-cysteinyl-[protein] + a 2'-deoxyguanosine in DNA</text>
        <dbReference type="Rhea" id="RHEA:24000"/>
        <dbReference type="Rhea" id="RHEA-COMP:10131"/>
        <dbReference type="Rhea" id="RHEA-COMP:10132"/>
        <dbReference type="Rhea" id="RHEA-COMP:11367"/>
        <dbReference type="Rhea" id="RHEA-COMP:11368"/>
        <dbReference type="ChEBI" id="CHEBI:29950"/>
        <dbReference type="ChEBI" id="CHEBI:82612"/>
        <dbReference type="ChEBI" id="CHEBI:85445"/>
        <dbReference type="ChEBI" id="CHEBI:85448"/>
        <dbReference type="EC" id="2.1.1.63"/>
    </reaction>
</comment>
<evidence type="ECO:0000256" key="1">
    <source>
        <dbReference type="ARBA" id="ARBA00001286"/>
    </source>
</evidence>
<dbReference type="PANTHER" id="PTHR10815">
    <property type="entry name" value="METHYLATED-DNA--PROTEIN-CYSTEINE METHYLTRANSFERASE"/>
    <property type="match status" value="1"/>
</dbReference>
<keyword evidence="4" id="KW-0227">DNA damage</keyword>
<evidence type="ECO:0000313" key="9">
    <source>
        <dbReference type="Proteomes" id="UP001548189"/>
    </source>
</evidence>
<keyword evidence="3 8" id="KW-0808">Transferase</keyword>
<dbReference type="Proteomes" id="UP001548189">
    <property type="component" value="Unassembled WGS sequence"/>
</dbReference>
<dbReference type="NCBIfam" id="TIGR00589">
    <property type="entry name" value="ogt"/>
    <property type="match status" value="1"/>
</dbReference>
<sequence length="156" mass="16801">MTKNITVIASPIGNLAIYVKEAQLKAIEIGTELPLSDANDSASQLICAQIGAYFSKQSNSFKVPIYRQGTDFQQRVWRALTRIPAGEVRTYGQIAAELGSSARAVGTACRKNPTPVIVPCHRVVSATGIGGFSGQQVGHLVDIKRQLLMLEGVNFE</sequence>
<dbReference type="Pfam" id="PF01035">
    <property type="entry name" value="DNA_binding_1"/>
    <property type="match status" value="1"/>
</dbReference>
<feature type="domain" description="Methylated-DNA-[protein]-cysteine S-methyltransferase DNA binding" evidence="7">
    <location>
        <begin position="71"/>
        <end position="153"/>
    </location>
</feature>
<dbReference type="SUPFAM" id="SSF53155">
    <property type="entry name" value="Methylated DNA-protein cysteine methyltransferase domain"/>
    <property type="match status" value="1"/>
</dbReference>
<dbReference type="GO" id="GO:0003908">
    <property type="term" value="F:methylated-DNA-[protein]-cysteine S-methyltransferase activity"/>
    <property type="evidence" value="ECO:0007669"/>
    <property type="project" value="UniProtKB-EC"/>
</dbReference>
<dbReference type="CDD" id="cd06445">
    <property type="entry name" value="ATase"/>
    <property type="match status" value="1"/>
</dbReference>
<organism evidence="8 9">
    <name type="scientific">Aliikangiella maris</name>
    <dbReference type="NCBI Taxonomy" id="3162458"/>
    <lineage>
        <taxon>Bacteria</taxon>
        <taxon>Pseudomonadati</taxon>
        <taxon>Pseudomonadota</taxon>
        <taxon>Gammaproteobacteria</taxon>
        <taxon>Oceanospirillales</taxon>
        <taxon>Pleioneaceae</taxon>
        <taxon>Aliikangiella</taxon>
    </lineage>
</organism>